<reference evidence="1" key="1">
    <citation type="submission" date="2020-01" db="EMBL/GenBank/DDBJ databases">
        <title>Insect and environment-associated Actinomycetes.</title>
        <authorList>
            <person name="Currrie C."/>
            <person name="Chevrette M."/>
            <person name="Carlson C."/>
            <person name="Stubbendieck R."/>
            <person name="Wendt-Pienkowski E."/>
        </authorList>
    </citation>
    <scope>NUCLEOTIDE SEQUENCE</scope>
    <source>
        <strain evidence="1">SID7499</strain>
    </source>
</reference>
<organism evidence="1">
    <name type="scientific">Streptomyces sp. SID7499</name>
    <dbReference type="NCBI Taxonomy" id="2706086"/>
    <lineage>
        <taxon>Bacteria</taxon>
        <taxon>Bacillati</taxon>
        <taxon>Actinomycetota</taxon>
        <taxon>Actinomycetes</taxon>
        <taxon>Kitasatosporales</taxon>
        <taxon>Streptomycetaceae</taxon>
        <taxon>Streptomyces</taxon>
    </lineage>
</organism>
<evidence type="ECO:0000313" key="1">
    <source>
        <dbReference type="EMBL" id="NEE12014.1"/>
    </source>
</evidence>
<proteinExistence type="predicted"/>
<accession>A0A6G3X2V0</accession>
<dbReference type="AlphaFoldDB" id="A0A6G3X2V0"/>
<protein>
    <submittedName>
        <fullName evidence="1">Uncharacterized protein</fullName>
    </submittedName>
</protein>
<comment type="caution">
    <text evidence="1">The sequence shown here is derived from an EMBL/GenBank/DDBJ whole genome shotgun (WGS) entry which is preliminary data.</text>
</comment>
<dbReference type="EMBL" id="JAAGMN010003906">
    <property type="protein sequence ID" value="NEE12014.1"/>
    <property type="molecule type" value="Genomic_DNA"/>
</dbReference>
<name>A0A6G3X2V0_9ACTN</name>
<sequence>MTRLSCPCCPRARGAGHYLCQYCWGLLTPTTRRRLSIRDARAFARLRQLHGQIAEHRALHEIEVDR</sequence>
<gene>
    <name evidence="1" type="ORF">G3M58_36850</name>
</gene>